<feature type="domain" description="DUF1330" evidence="1">
    <location>
        <begin position="3"/>
        <end position="95"/>
    </location>
</feature>
<dbReference type="AlphaFoldDB" id="A0AAJ1AGY1"/>
<dbReference type="SUPFAM" id="SSF54909">
    <property type="entry name" value="Dimeric alpha+beta barrel"/>
    <property type="match status" value="1"/>
</dbReference>
<evidence type="ECO:0000259" key="1">
    <source>
        <dbReference type="Pfam" id="PF07045"/>
    </source>
</evidence>
<dbReference type="Gene3D" id="3.30.70.100">
    <property type="match status" value="1"/>
</dbReference>
<reference evidence="2 3" key="1">
    <citation type="journal article" date="2021" name="bioRxiv">
        <title>Unraveling nitrogen, sulfur and carbon metabolic pathways and microbial community transcriptional responses to substrate deprivation and toxicity stresses in a bioreactor mimicking anoxic brackish coastal sediment conditions.</title>
        <authorList>
            <person name="Martins P.D."/>
            <person name="Echeveste M.J."/>
            <person name="Arshad A."/>
            <person name="Kurth J."/>
            <person name="Ouboter H."/>
            <person name="Jetten M.S.M."/>
            <person name="Welte C.U."/>
        </authorList>
    </citation>
    <scope>NUCLEOTIDE SEQUENCE [LARGE SCALE GENOMIC DNA]</scope>
    <source>
        <strain evidence="2">MAG_38</strain>
    </source>
</reference>
<dbReference type="Proteomes" id="UP001197609">
    <property type="component" value="Unassembled WGS sequence"/>
</dbReference>
<sequence>MAAYVILDIQVTDPVGFERYKQLAPPALAVYDGKCLARGGRTETLEGDWVPNRLVILEFPDIACAKQWLESPEYREARGLRRQSATTNIVVIDGVA</sequence>
<comment type="caution">
    <text evidence="2">The sequence shown here is derived from an EMBL/GenBank/DDBJ whole genome shotgun (WGS) entry which is preliminary data.</text>
</comment>
<evidence type="ECO:0000313" key="2">
    <source>
        <dbReference type="EMBL" id="MBZ0158828.1"/>
    </source>
</evidence>
<name>A0AAJ1AGY1_9BACT</name>
<dbReference type="EMBL" id="JAIOIU010000020">
    <property type="protein sequence ID" value="MBZ0158828.1"/>
    <property type="molecule type" value="Genomic_DNA"/>
</dbReference>
<dbReference type="Pfam" id="PF07045">
    <property type="entry name" value="DUF1330"/>
    <property type="match status" value="1"/>
</dbReference>
<dbReference type="PANTHER" id="PTHR41521:SF4">
    <property type="entry name" value="BLR0684 PROTEIN"/>
    <property type="match status" value="1"/>
</dbReference>
<gene>
    <name evidence="2" type="ORF">K8G79_01550</name>
</gene>
<accession>A0AAJ1AGY1</accession>
<dbReference type="InterPro" id="IPR011008">
    <property type="entry name" value="Dimeric_a/b-barrel"/>
</dbReference>
<evidence type="ECO:0000313" key="3">
    <source>
        <dbReference type="Proteomes" id="UP001197609"/>
    </source>
</evidence>
<dbReference type="InterPro" id="IPR010753">
    <property type="entry name" value="DUF1330"/>
</dbReference>
<organism evidence="2 3">
    <name type="scientific">Candidatus Methylomirabilis tolerans</name>
    <dbReference type="NCBI Taxonomy" id="3123416"/>
    <lineage>
        <taxon>Bacteria</taxon>
        <taxon>Candidatus Methylomirabilota</taxon>
        <taxon>Candidatus Methylomirabilia</taxon>
        <taxon>Candidatus Methylomirabilales</taxon>
        <taxon>Candidatus Methylomirabilaceae</taxon>
        <taxon>Candidatus Methylomirabilis</taxon>
    </lineage>
</organism>
<protein>
    <submittedName>
        <fullName evidence="2">DUF1330 domain-containing protein</fullName>
    </submittedName>
</protein>
<proteinExistence type="predicted"/>
<dbReference type="PANTHER" id="PTHR41521">
    <property type="match status" value="1"/>
</dbReference>